<organism evidence="2 3">
    <name type="scientific">Gordonia crocea</name>
    <dbReference type="NCBI Taxonomy" id="589162"/>
    <lineage>
        <taxon>Bacteria</taxon>
        <taxon>Bacillati</taxon>
        <taxon>Actinomycetota</taxon>
        <taxon>Actinomycetes</taxon>
        <taxon>Mycobacteriales</taxon>
        <taxon>Gordoniaceae</taxon>
        <taxon>Gordonia</taxon>
    </lineage>
</organism>
<accession>A0A7I9UZN6</accession>
<comment type="caution">
    <text evidence="2">The sequence shown here is derived from an EMBL/GenBank/DDBJ whole genome shotgun (WGS) entry which is preliminary data.</text>
</comment>
<dbReference type="InterPro" id="IPR018958">
    <property type="entry name" value="Knr4/Smi1-like_dom"/>
</dbReference>
<feature type="domain" description="Knr4/Smi1-like" evidence="1">
    <location>
        <begin position="39"/>
        <end position="171"/>
    </location>
</feature>
<dbReference type="AlphaFoldDB" id="A0A7I9UZN6"/>
<keyword evidence="3" id="KW-1185">Reference proteome</keyword>
<reference evidence="3" key="1">
    <citation type="submission" date="2019-06" db="EMBL/GenBank/DDBJ databases">
        <title>Gordonia isolated from sludge of a wastewater treatment plant.</title>
        <authorList>
            <person name="Tamura T."/>
            <person name="Aoyama K."/>
            <person name="Kang Y."/>
            <person name="Saito S."/>
            <person name="Akiyama N."/>
            <person name="Yazawa K."/>
            <person name="Gonoi T."/>
            <person name="Mikami Y."/>
        </authorList>
    </citation>
    <scope>NUCLEOTIDE SEQUENCE [LARGE SCALE GENOMIC DNA]</scope>
    <source>
        <strain evidence="3">NBRC 107697</strain>
    </source>
</reference>
<dbReference type="EMBL" id="BJOU01000002">
    <property type="protein sequence ID" value="GED98339.1"/>
    <property type="molecule type" value="Genomic_DNA"/>
</dbReference>
<dbReference type="Gene3D" id="3.40.1580.10">
    <property type="entry name" value="SMI1/KNR4-like"/>
    <property type="match status" value="1"/>
</dbReference>
<protein>
    <recommendedName>
        <fullName evidence="1">Knr4/Smi1-like domain-containing protein</fullName>
    </recommendedName>
</protein>
<dbReference type="Pfam" id="PF09346">
    <property type="entry name" value="SMI1_KNR4"/>
    <property type="match status" value="1"/>
</dbReference>
<gene>
    <name evidence="2" type="ORF">nbrc107697_23780</name>
</gene>
<dbReference type="SUPFAM" id="SSF160631">
    <property type="entry name" value="SMI1/KNR4-like"/>
    <property type="match status" value="1"/>
</dbReference>
<evidence type="ECO:0000259" key="1">
    <source>
        <dbReference type="SMART" id="SM00860"/>
    </source>
</evidence>
<dbReference type="InterPro" id="IPR037883">
    <property type="entry name" value="Knr4/Smi1-like_sf"/>
</dbReference>
<evidence type="ECO:0000313" key="3">
    <source>
        <dbReference type="Proteomes" id="UP000444980"/>
    </source>
</evidence>
<dbReference type="SMART" id="SM00860">
    <property type="entry name" value="SMI1_KNR4"/>
    <property type="match status" value="1"/>
</dbReference>
<proteinExistence type="predicted"/>
<evidence type="ECO:0000313" key="2">
    <source>
        <dbReference type="EMBL" id="GED98339.1"/>
    </source>
</evidence>
<dbReference type="Proteomes" id="UP000444980">
    <property type="component" value="Unassembled WGS sequence"/>
</dbReference>
<name>A0A7I9UZN6_9ACTN</name>
<sequence length="305" mass="33395">MRSRRDGVGPRGYARAVDETQLHDLVERAIRAGATPGRPASPAAIDDAQDRLGVRFDDAYRSFLLRCNGLERLGEADLYPVDELGVSARWLDWDRFLRLEYFSDLPGAFEMRGDEQVPPVFHPAPPGQRHVLIGHVNGSLCASLVANFAVAAGPAVTGEIAQCRYEPWLLGPFDNALPTLVDDAQRWISDGIGHPYSEAWDQLGSVDAALASGTLATIRHCVSARWRAEIDAVAPDEALAELRARLWGSDTRPTTFTVDFPAWENGVFQVLVGDADDGLATVRPPVVLEDHVWRLDGWPAPGANR</sequence>